<evidence type="ECO:0000256" key="5">
    <source>
        <dbReference type="ARBA" id="ARBA00023136"/>
    </source>
</evidence>
<feature type="transmembrane region" description="Helical" evidence="7">
    <location>
        <begin position="222"/>
        <end position="247"/>
    </location>
</feature>
<keyword evidence="5 7" id="KW-0472">Membrane</keyword>
<evidence type="ECO:0000313" key="10">
    <source>
        <dbReference type="Proteomes" id="UP001390339"/>
    </source>
</evidence>
<keyword evidence="2" id="KW-0813">Transport</keyword>
<comment type="caution">
    <text evidence="9">The sequence shown here is derived from an EMBL/GenBank/DDBJ whole genome shotgun (WGS) entry which is preliminary data.</text>
</comment>
<feature type="transmembrane region" description="Helical" evidence="7">
    <location>
        <begin position="253"/>
        <end position="272"/>
    </location>
</feature>
<dbReference type="InterPro" id="IPR020846">
    <property type="entry name" value="MFS_dom"/>
</dbReference>
<dbReference type="PANTHER" id="PTHR23502:SF51">
    <property type="entry name" value="QUINIDINE RESISTANCE PROTEIN 1-RELATED"/>
    <property type="match status" value="1"/>
</dbReference>
<accession>A0ABR2ISN8</accession>
<dbReference type="Pfam" id="PF07690">
    <property type="entry name" value="MFS_1"/>
    <property type="match status" value="1"/>
</dbReference>
<organism evidence="9 10">
    <name type="scientific">Apiospora arundinis</name>
    <dbReference type="NCBI Taxonomy" id="335852"/>
    <lineage>
        <taxon>Eukaryota</taxon>
        <taxon>Fungi</taxon>
        <taxon>Dikarya</taxon>
        <taxon>Ascomycota</taxon>
        <taxon>Pezizomycotina</taxon>
        <taxon>Sordariomycetes</taxon>
        <taxon>Xylariomycetidae</taxon>
        <taxon>Amphisphaeriales</taxon>
        <taxon>Apiosporaceae</taxon>
        <taxon>Apiospora</taxon>
    </lineage>
</organism>
<comment type="subcellular location">
    <subcellularLocation>
        <location evidence="1">Membrane</location>
        <topology evidence="1">Multi-pass membrane protein</topology>
    </subcellularLocation>
</comment>
<feature type="transmembrane region" description="Helical" evidence="7">
    <location>
        <begin position="95"/>
        <end position="117"/>
    </location>
</feature>
<protein>
    <submittedName>
        <fullName evidence="9">Chloramphenicol resistance protein</fullName>
    </submittedName>
</protein>
<dbReference type="PROSITE" id="PS50850">
    <property type="entry name" value="MFS"/>
    <property type="match status" value="1"/>
</dbReference>
<feature type="transmembrane region" description="Helical" evidence="7">
    <location>
        <begin position="368"/>
        <end position="392"/>
    </location>
</feature>
<evidence type="ECO:0000256" key="7">
    <source>
        <dbReference type="SAM" id="Phobius"/>
    </source>
</evidence>
<keyword evidence="10" id="KW-1185">Reference proteome</keyword>
<feature type="transmembrane region" description="Helical" evidence="7">
    <location>
        <begin position="517"/>
        <end position="537"/>
    </location>
</feature>
<feature type="compositionally biased region" description="Basic and acidic residues" evidence="6">
    <location>
        <begin position="555"/>
        <end position="575"/>
    </location>
</feature>
<proteinExistence type="predicted"/>
<feature type="transmembrane region" description="Helical" evidence="7">
    <location>
        <begin position="164"/>
        <end position="181"/>
    </location>
</feature>
<feature type="transmembrane region" description="Helical" evidence="7">
    <location>
        <begin position="457"/>
        <end position="481"/>
    </location>
</feature>
<dbReference type="Gene3D" id="1.20.1250.20">
    <property type="entry name" value="MFS general substrate transporter like domains"/>
    <property type="match status" value="1"/>
</dbReference>
<dbReference type="PRINTS" id="PR01036">
    <property type="entry name" value="TCRTETB"/>
</dbReference>
<gene>
    <name evidence="9" type="ORF">PGQ11_006205</name>
</gene>
<evidence type="ECO:0000256" key="4">
    <source>
        <dbReference type="ARBA" id="ARBA00022989"/>
    </source>
</evidence>
<feature type="transmembrane region" description="Helical" evidence="7">
    <location>
        <begin position="335"/>
        <end position="356"/>
    </location>
</feature>
<dbReference type="InterPro" id="IPR036259">
    <property type="entry name" value="MFS_trans_sf"/>
</dbReference>
<feature type="transmembrane region" description="Helical" evidence="7">
    <location>
        <begin position="425"/>
        <end position="445"/>
    </location>
</feature>
<evidence type="ECO:0000259" key="8">
    <source>
        <dbReference type="PROSITE" id="PS50850"/>
    </source>
</evidence>
<feature type="transmembrane region" description="Helical" evidence="7">
    <location>
        <begin position="187"/>
        <end position="210"/>
    </location>
</feature>
<feature type="region of interest" description="Disordered" evidence="6">
    <location>
        <begin position="555"/>
        <end position="582"/>
    </location>
</feature>
<evidence type="ECO:0000256" key="3">
    <source>
        <dbReference type="ARBA" id="ARBA00022692"/>
    </source>
</evidence>
<feature type="domain" description="Major facilitator superfamily (MFS) profile" evidence="8">
    <location>
        <begin position="98"/>
        <end position="542"/>
    </location>
</feature>
<evidence type="ECO:0000256" key="1">
    <source>
        <dbReference type="ARBA" id="ARBA00004141"/>
    </source>
</evidence>
<keyword evidence="4 7" id="KW-1133">Transmembrane helix</keyword>
<feature type="region of interest" description="Disordered" evidence="6">
    <location>
        <begin position="1"/>
        <end position="68"/>
    </location>
</feature>
<dbReference type="Proteomes" id="UP001390339">
    <property type="component" value="Unassembled WGS sequence"/>
</dbReference>
<feature type="transmembrane region" description="Helical" evidence="7">
    <location>
        <begin position="493"/>
        <end position="511"/>
    </location>
</feature>
<evidence type="ECO:0000313" key="9">
    <source>
        <dbReference type="EMBL" id="KAK8867627.1"/>
    </source>
</evidence>
<evidence type="ECO:0000256" key="2">
    <source>
        <dbReference type="ARBA" id="ARBA00022448"/>
    </source>
</evidence>
<evidence type="ECO:0000256" key="6">
    <source>
        <dbReference type="SAM" id="MobiDB-lite"/>
    </source>
</evidence>
<dbReference type="InterPro" id="IPR011701">
    <property type="entry name" value="MFS"/>
</dbReference>
<keyword evidence="3 7" id="KW-0812">Transmembrane</keyword>
<dbReference type="SUPFAM" id="SSF103473">
    <property type="entry name" value="MFS general substrate transporter"/>
    <property type="match status" value="1"/>
</dbReference>
<name>A0ABR2ISN8_9PEZI</name>
<sequence>MNTETKQPSESQPTAAAQQPSSNHDDERPSSARTPPSGVISPADSSPRTSRDSSRPSLDGTVHDDEDAGQAEENLAVVSRASSGPAYTVFSTKMIYWIVAMNCISAFISPTTANIYFPALPSIAKDLGVSIGQANLSLTTYMIFQALAPTVFGDLADAAGRRPAFIIAMVIYLGANIGLALQRNFAALLVLRMMQSGGSSGTIALVYGVVADIAPSSERGRYMGIVGAGITVGPSLGPVIGGLLTQYLGWPSVFWFCVIVSVLFLVPYILAVPETGRKIVGNGSIPPQGWNMTLLDYIRFRRLPINESRPPQPKRKFPIPNPFNTLRVLGNKDMALVLGYNALIYVGFMTCTATLSTQFADIYHYNNIQLGLCYLPVGVACMTSSITQGFILDWNFRRTAKKLGIKIDRKRGNNLKDFPIERVRIQLVFPLLLVGAAVYIAYGWVLQAELHVAAPLVLTFFIGLCVTGSFQIINTLIVDLYPEAPATATAANNFVRCLAGAVATAVIEILIKAWGRGWAYTFLALLFSVPSPILWLIQKNGPKWREERRLRSVARAERKEKKELEKNQQNERDASPDTGLRT</sequence>
<feature type="compositionally biased region" description="Polar residues" evidence="6">
    <location>
        <begin position="1"/>
        <end position="22"/>
    </location>
</feature>
<reference evidence="9 10" key="1">
    <citation type="journal article" date="2024" name="IMA Fungus">
        <title>Apiospora arundinis, a panoply of carbohydrate-active enzymes and secondary metabolites.</title>
        <authorList>
            <person name="Sorensen T."/>
            <person name="Petersen C."/>
            <person name="Muurmann A.T."/>
            <person name="Christiansen J.V."/>
            <person name="Brundto M.L."/>
            <person name="Overgaard C.K."/>
            <person name="Boysen A.T."/>
            <person name="Wollenberg R.D."/>
            <person name="Larsen T.O."/>
            <person name="Sorensen J.L."/>
            <person name="Nielsen K.L."/>
            <person name="Sondergaard T.E."/>
        </authorList>
    </citation>
    <scope>NUCLEOTIDE SEQUENCE [LARGE SCALE GENOMIC DNA]</scope>
    <source>
        <strain evidence="9 10">AAU 773</strain>
    </source>
</reference>
<dbReference type="PANTHER" id="PTHR23502">
    <property type="entry name" value="MAJOR FACILITATOR SUPERFAMILY"/>
    <property type="match status" value="1"/>
</dbReference>
<dbReference type="EMBL" id="JAPCWZ010000004">
    <property type="protein sequence ID" value="KAK8867627.1"/>
    <property type="molecule type" value="Genomic_DNA"/>
</dbReference>